<dbReference type="EMBL" id="JAPQKI010000009">
    <property type="protein sequence ID" value="KAJ5089326.1"/>
    <property type="molecule type" value="Genomic_DNA"/>
</dbReference>
<name>A0A9W9K1L5_9EURO</name>
<protein>
    <submittedName>
        <fullName evidence="2">Uncharacterized protein</fullName>
    </submittedName>
</protein>
<feature type="compositionally biased region" description="Basic and acidic residues" evidence="1">
    <location>
        <begin position="32"/>
        <end position="68"/>
    </location>
</feature>
<feature type="region of interest" description="Disordered" evidence="1">
    <location>
        <begin position="80"/>
        <end position="102"/>
    </location>
</feature>
<proteinExistence type="predicted"/>
<comment type="caution">
    <text evidence="2">The sequence shown here is derived from an EMBL/GenBank/DDBJ whole genome shotgun (WGS) entry which is preliminary data.</text>
</comment>
<dbReference type="Proteomes" id="UP001149074">
    <property type="component" value="Unassembled WGS sequence"/>
</dbReference>
<reference evidence="2" key="2">
    <citation type="journal article" date="2023" name="IMA Fungus">
        <title>Comparative genomic study of the Penicillium genus elucidates a diverse pangenome and 15 lateral gene transfer events.</title>
        <authorList>
            <person name="Petersen C."/>
            <person name="Sorensen T."/>
            <person name="Nielsen M.R."/>
            <person name="Sondergaard T.E."/>
            <person name="Sorensen J.L."/>
            <person name="Fitzpatrick D.A."/>
            <person name="Frisvad J.C."/>
            <person name="Nielsen K.L."/>
        </authorList>
    </citation>
    <scope>NUCLEOTIDE SEQUENCE</scope>
    <source>
        <strain evidence="2">IBT 30761</strain>
    </source>
</reference>
<organism evidence="2 3">
    <name type="scientific">Penicillium argentinense</name>
    <dbReference type="NCBI Taxonomy" id="1131581"/>
    <lineage>
        <taxon>Eukaryota</taxon>
        <taxon>Fungi</taxon>
        <taxon>Dikarya</taxon>
        <taxon>Ascomycota</taxon>
        <taxon>Pezizomycotina</taxon>
        <taxon>Eurotiomycetes</taxon>
        <taxon>Eurotiomycetidae</taxon>
        <taxon>Eurotiales</taxon>
        <taxon>Aspergillaceae</taxon>
        <taxon>Penicillium</taxon>
    </lineage>
</organism>
<evidence type="ECO:0000313" key="2">
    <source>
        <dbReference type="EMBL" id="KAJ5089326.1"/>
    </source>
</evidence>
<feature type="region of interest" description="Disordered" evidence="1">
    <location>
        <begin position="1"/>
        <end position="68"/>
    </location>
</feature>
<dbReference type="RefSeq" id="XP_056471308.1">
    <property type="nucleotide sequence ID" value="XM_056620502.1"/>
</dbReference>
<reference evidence="2" key="1">
    <citation type="submission" date="2022-11" db="EMBL/GenBank/DDBJ databases">
        <authorList>
            <person name="Petersen C."/>
        </authorList>
    </citation>
    <scope>NUCLEOTIDE SEQUENCE</scope>
    <source>
        <strain evidence="2">IBT 30761</strain>
    </source>
</reference>
<evidence type="ECO:0000256" key="1">
    <source>
        <dbReference type="SAM" id="MobiDB-lite"/>
    </source>
</evidence>
<dbReference type="AlphaFoldDB" id="A0A9W9K1L5"/>
<keyword evidence="3" id="KW-1185">Reference proteome</keyword>
<feature type="compositionally biased region" description="Polar residues" evidence="1">
    <location>
        <begin position="92"/>
        <end position="102"/>
    </location>
</feature>
<accession>A0A9W9K1L5</accession>
<feature type="compositionally biased region" description="Basic residues" evidence="1">
    <location>
        <begin position="14"/>
        <end position="31"/>
    </location>
</feature>
<sequence length="135" mass="14656">MIEARARGDGQGARGRKTRGQRRKAPGRKGGRKIEEDGRLDEEKRTKEREEVVETDLTKDAEGGKGEEREVLGALYQGMATTSQPRMARNADGTQTGETISCSEDPLAAPVIERNGCEARGLILACGEQKEGRTA</sequence>
<evidence type="ECO:0000313" key="3">
    <source>
        <dbReference type="Proteomes" id="UP001149074"/>
    </source>
</evidence>
<dbReference type="GeneID" id="81359481"/>
<gene>
    <name evidence="2" type="ORF">N7532_008010</name>
</gene>